<feature type="region of interest" description="Disordered" evidence="6">
    <location>
        <begin position="185"/>
        <end position="373"/>
    </location>
</feature>
<evidence type="ECO:0000256" key="3">
    <source>
        <dbReference type="ARBA" id="ARBA00022737"/>
    </source>
</evidence>
<feature type="compositionally biased region" description="Basic and acidic residues" evidence="6">
    <location>
        <begin position="16"/>
        <end position="29"/>
    </location>
</feature>
<gene>
    <name evidence="7" type="ORF">V565_023310</name>
</gene>
<feature type="compositionally biased region" description="Basic and acidic residues" evidence="6">
    <location>
        <begin position="265"/>
        <end position="358"/>
    </location>
</feature>
<keyword evidence="2" id="KW-0597">Phosphoprotein</keyword>
<dbReference type="GO" id="GO:0043124">
    <property type="term" value="P:negative regulation of canonical NF-kappaB signal transduction"/>
    <property type="evidence" value="ECO:0007669"/>
    <property type="project" value="InterPro"/>
</dbReference>
<accession>A0A074S426</accession>
<feature type="compositionally biased region" description="Acidic residues" evidence="6">
    <location>
        <begin position="228"/>
        <end position="242"/>
    </location>
</feature>
<dbReference type="OrthoDB" id="412109at2759"/>
<keyword evidence="8" id="KW-1185">Reference proteome</keyword>
<dbReference type="InterPro" id="IPR038753">
    <property type="entry name" value="NFKBIL1"/>
</dbReference>
<proteinExistence type="predicted"/>
<protein>
    <submittedName>
        <fullName evidence="7">Uncharacterized protein</fullName>
    </submittedName>
</protein>
<dbReference type="STRING" id="1423351.A0A074S426"/>
<comment type="subcellular location">
    <subcellularLocation>
        <location evidence="1">Nucleus</location>
    </subcellularLocation>
</comment>
<dbReference type="Proteomes" id="UP000027456">
    <property type="component" value="Unassembled WGS sequence"/>
</dbReference>
<evidence type="ECO:0000256" key="5">
    <source>
        <dbReference type="ARBA" id="ARBA00023242"/>
    </source>
</evidence>
<evidence type="ECO:0000256" key="2">
    <source>
        <dbReference type="ARBA" id="ARBA00022553"/>
    </source>
</evidence>
<dbReference type="AlphaFoldDB" id="A0A074S426"/>
<keyword evidence="3" id="KW-0677">Repeat</keyword>
<comment type="caution">
    <text evidence="7">The sequence shown here is derived from an EMBL/GenBank/DDBJ whole genome shotgun (WGS) entry which is preliminary data.</text>
</comment>
<evidence type="ECO:0000256" key="1">
    <source>
        <dbReference type="ARBA" id="ARBA00004123"/>
    </source>
</evidence>
<dbReference type="EMBL" id="AZST01000041">
    <property type="protein sequence ID" value="KEP54019.1"/>
    <property type="molecule type" value="Genomic_DNA"/>
</dbReference>
<keyword evidence="4" id="KW-0040">ANK repeat</keyword>
<dbReference type="GO" id="GO:0005634">
    <property type="term" value="C:nucleus"/>
    <property type="evidence" value="ECO:0007669"/>
    <property type="project" value="UniProtKB-SubCell"/>
</dbReference>
<feature type="region of interest" description="Disordered" evidence="6">
    <location>
        <begin position="1"/>
        <end position="45"/>
    </location>
</feature>
<dbReference type="PANTHER" id="PTHR15263:SF1">
    <property type="entry name" value="NF-KAPPA-B INHIBITOR-LIKE PROTEIN 1"/>
    <property type="match status" value="1"/>
</dbReference>
<dbReference type="HOGENOM" id="CLU_552249_0_0_1"/>
<evidence type="ECO:0000313" key="8">
    <source>
        <dbReference type="Proteomes" id="UP000027456"/>
    </source>
</evidence>
<keyword evidence="5" id="KW-0539">Nucleus</keyword>
<organism evidence="7 8">
    <name type="scientific">Rhizoctonia solani 123E</name>
    <dbReference type="NCBI Taxonomy" id="1423351"/>
    <lineage>
        <taxon>Eukaryota</taxon>
        <taxon>Fungi</taxon>
        <taxon>Dikarya</taxon>
        <taxon>Basidiomycota</taxon>
        <taxon>Agaricomycotina</taxon>
        <taxon>Agaricomycetes</taxon>
        <taxon>Cantharellales</taxon>
        <taxon>Ceratobasidiaceae</taxon>
        <taxon>Rhizoctonia</taxon>
    </lineage>
</organism>
<dbReference type="PANTHER" id="PTHR15263">
    <property type="entry name" value="I-KAPPA-B-LIKE PROTEIN IKBL"/>
    <property type="match status" value="1"/>
</dbReference>
<evidence type="ECO:0000313" key="7">
    <source>
        <dbReference type="EMBL" id="KEP54019.1"/>
    </source>
</evidence>
<evidence type="ECO:0000256" key="4">
    <source>
        <dbReference type="ARBA" id="ARBA00023043"/>
    </source>
</evidence>
<name>A0A074S426_9AGAM</name>
<reference evidence="7 8" key="1">
    <citation type="submission" date="2013-12" db="EMBL/GenBank/DDBJ databases">
        <authorList>
            <person name="Cubeta M."/>
            <person name="Pakala S."/>
            <person name="Fedorova N."/>
            <person name="Thomas E."/>
            <person name="Dean R."/>
            <person name="Jabaji S."/>
            <person name="Neate S."/>
            <person name="Toda T."/>
            <person name="Tavantzis S."/>
            <person name="Vilgalys R."/>
            <person name="Bharathan N."/>
            <person name="Pakala S."/>
            <person name="Losada L.S."/>
            <person name="Zafar N."/>
            <person name="Nierman W."/>
        </authorList>
    </citation>
    <scope>NUCLEOTIDE SEQUENCE [LARGE SCALE GENOMIC DNA]</scope>
    <source>
        <strain evidence="7 8">123E</strain>
    </source>
</reference>
<sequence>MSSKSYGRPKHGRKSTGSDDGHVSPGKDRGNKRRKTAHMGDDGIASVYSKKLQAAEVLLKKDIQAMETELAREEAIYAAAMERIVHVRRESAIWRAERMTQWDATRRELMAQQQDAELAAELARVRMKQSYPTRPIDKRERVRERLKKRTAELKQAEAERAAKQQPEIIVEDGICYISDLDDESMEALDDHTPVASDSDDHDSLASADSISDVDSEYGAPMSPVGENIEVEQGDESDDDLEVDGLSNHSDYATDDASHAPTSTTLDREDSERRAREQAEFLERQARARAEVEQAEAERARHRREREMRAKQEEARREQQERERRELRERQERSRREQQERARQDFEQQQRRAAEEHRRSQARHSLDPASSESAAWARYTTQWNKLQAMGMPGKRKSDVILFFSNIPWPTVRAPRGPEDITKEAVASLVLSASHSQEKNIKVRLRELLLLWHPDKFVGRWMCYVVPADQPDVTEGVMAVARIANELLAERNLRLV</sequence>
<evidence type="ECO:0000256" key="6">
    <source>
        <dbReference type="SAM" id="MobiDB-lite"/>
    </source>
</evidence>